<dbReference type="InterPro" id="IPR002797">
    <property type="entry name" value="Polysacc_synth"/>
</dbReference>
<dbReference type="OrthoDB" id="9814608at2"/>
<feature type="transmembrane region" description="Helical" evidence="6">
    <location>
        <begin position="218"/>
        <end position="235"/>
    </location>
</feature>
<dbReference type="PANTHER" id="PTHR30250:SF11">
    <property type="entry name" value="O-ANTIGEN TRANSPORTER-RELATED"/>
    <property type="match status" value="1"/>
</dbReference>
<feature type="transmembrane region" description="Helical" evidence="6">
    <location>
        <begin position="290"/>
        <end position="311"/>
    </location>
</feature>
<feature type="transmembrane region" description="Helical" evidence="6">
    <location>
        <begin position="391"/>
        <end position="413"/>
    </location>
</feature>
<dbReference type="Proteomes" id="UP000196368">
    <property type="component" value="Unassembled WGS sequence"/>
</dbReference>
<feature type="transmembrane region" description="Helical" evidence="6">
    <location>
        <begin position="176"/>
        <end position="197"/>
    </location>
</feature>
<keyword evidence="2" id="KW-1003">Cell membrane</keyword>
<accession>A0A1Y4DHW6</accession>
<feature type="transmembrane region" description="Helical" evidence="6">
    <location>
        <begin position="146"/>
        <end position="170"/>
    </location>
</feature>
<feature type="transmembrane region" description="Helical" evidence="6">
    <location>
        <begin position="41"/>
        <end position="62"/>
    </location>
</feature>
<proteinExistence type="predicted"/>
<dbReference type="GO" id="GO:0005886">
    <property type="term" value="C:plasma membrane"/>
    <property type="evidence" value="ECO:0007669"/>
    <property type="project" value="UniProtKB-SubCell"/>
</dbReference>
<organism evidence="7 8">
    <name type="scientific">Candidatus Avelusimicrobium gallicola</name>
    <dbReference type="NCBI Taxonomy" id="2562704"/>
    <lineage>
        <taxon>Bacteria</taxon>
        <taxon>Pseudomonadati</taxon>
        <taxon>Elusimicrobiota</taxon>
        <taxon>Elusimicrobia</taxon>
        <taxon>Elusimicrobiales</taxon>
        <taxon>Elusimicrobiaceae</taxon>
        <taxon>Candidatus Avelusimicrobium</taxon>
    </lineage>
</organism>
<name>A0A1Y4DHW6_9BACT</name>
<dbReference type="InterPro" id="IPR050833">
    <property type="entry name" value="Poly_Biosynth_Transport"/>
</dbReference>
<evidence type="ECO:0000256" key="5">
    <source>
        <dbReference type="ARBA" id="ARBA00023136"/>
    </source>
</evidence>
<feature type="transmembrane region" description="Helical" evidence="6">
    <location>
        <begin position="448"/>
        <end position="470"/>
    </location>
</feature>
<keyword evidence="8" id="KW-1185">Reference proteome</keyword>
<evidence type="ECO:0000313" key="7">
    <source>
        <dbReference type="EMBL" id="OUO57259.1"/>
    </source>
</evidence>
<evidence type="ECO:0000256" key="4">
    <source>
        <dbReference type="ARBA" id="ARBA00022989"/>
    </source>
</evidence>
<evidence type="ECO:0000256" key="1">
    <source>
        <dbReference type="ARBA" id="ARBA00004651"/>
    </source>
</evidence>
<dbReference type="AlphaFoldDB" id="A0A1Y4DHW6"/>
<feature type="transmembrane region" description="Helical" evidence="6">
    <location>
        <begin position="366"/>
        <end position="385"/>
    </location>
</feature>
<feature type="transmembrane region" description="Helical" evidence="6">
    <location>
        <begin position="83"/>
        <end position="102"/>
    </location>
</feature>
<feature type="transmembrane region" description="Helical" evidence="6">
    <location>
        <begin position="331"/>
        <end position="354"/>
    </location>
</feature>
<reference evidence="8" key="1">
    <citation type="submission" date="2017-04" db="EMBL/GenBank/DDBJ databases">
        <title>Function of individual gut microbiota members based on whole genome sequencing of pure cultures obtained from chicken caecum.</title>
        <authorList>
            <person name="Medvecky M."/>
            <person name="Cejkova D."/>
            <person name="Polansky O."/>
            <person name="Karasova D."/>
            <person name="Kubasova T."/>
            <person name="Cizek A."/>
            <person name="Rychlik I."/>
        </authorList>
    </citation>
    <scope>NUCLEOTIDE SEQUENCE [LARGE SCALE GENOMIC DNA]</scope>
    <source>
        <strain evidence="8">An273</strain>
    </source>
</reference>
<comment type="subcellular location">
    <subcellularLocation>
        <location evidence="1">Cell membrane</location>
        <topology evidence="1">Multi-pass membrane protein</topology>
    </subcellularLocation>
</comment>
<feature type="transmembrane region" description="Helical" evidence="6">
    <location>
        <begin position="425"/>
        <end position="442"/>
    </location>
</feature>
<evidence type="ECO:0000256" key="6">
    <source>
        <dbReference type="SAM" id="Phobius"/>
    </source>
</evidence>
<comment type="caution">
    <text evidence="7">The sequence shown here is derived from an EMBL/GenBank/DDBJ whole genome shotgun (WGS) entry which is preliminary data.</text>
</comment>
<feature type="transmembrane region" description="Helical" evidence="6">
    <location>
        <begin position="250"/>
        <end position="269"/>
    </location>
</feature>
<sequence length="482" mass="53260">MANLKRLGKETLIYGTSTVLARLLNFCLVPFYTYYLLPGEYGVIATTFAVVALLNVIFLFGMDQSYLRFASERENKAEVFQHCFYGVLANGAVLSVLLWVFAKPFAGLIGIGAQHMHIIHLAVWVLFLDVLNMIPFTKLRLERRPWYFAGVRTVSIVVNVLGNILFIAWLHKGIASILWANIFGSLASLILLSPVVWGELTKTPFRISRALYQDMLRFAWPFVPAGLASLLISVIDKPILVHLAGLEQVGVYQANFKIGVFMMLLVSMFDQAWRPFFLAHAKEADAKETFAKVLSAFFALGSWFLLGLSLLMPPIIQSDLFGNFHIISPAYWGGLSVIPLVLTGYFFYGLYINFMVGPVLTKKTRILMWITLLGAAVSITTNLSLVPHIGITGAGWAVALSYAAMAGALFCFTQKVYPVAYEYKKLGAMALVCVATAGVSYACSGCSGWTPLGVKILLLTLYPLWMFLILRGQKAAAPSVLL</sequence>
<protein>
    <submittedName>
        <fullName evidence="7">Uncharacterized protein</fullName>
    </submittedName>
</protein>
<evidence type="ECO:0000256" key="2">
    <source>
        <dbReference type="ARBA" id="ARBA00022475"/>
    </source>
</evidence>
<feature type="transmembrane region" description="Helical" evidence="6">
    <location>
        <begin position="114"/>
        <end position="134"/>
    </location>
</feature>
<gene>
    <name evidence="7" type="ORF">B5F75_00315</name>
</gene>
<dbReference type="RefSeq" id="WP_087286232.1">
    <property type="nucleotide sequence ID" value="NZ_NFJD01000001.1"/>
</dbReference>
<feature type="transmembrane region" description="Helical" evidence="6">
    <location>
        <begin position="12"/>
        <end position="35"/>
    </location>
</feature>
<dbReference type="EMBL" id="NFJD01000001">
    <property type="protein sequence ID" value="OUO57259.1"/>
    <property type="molecule type" value="Genomic_DNA"/>
</dbReference>
<dbReference type="PANTHER" id="PTHR30250">
    <property type="entry name" value="PST FAMILY PREDICTED COLANIC ACID TRANSPORTER"/>
    <property type="match status" value="1"/>
</dbReference>
<evidence type="ECO:0000256" key="3">
    <source>
        <dbReference type="ARBA" id="ARBA00022692"/>
    </source>
</evidence>
<keyword evidence="3 6" id="KW-0812">Transmembrane</keyword>
<keyword evidence="4 6" id="KW-1133">Transmembrane helix</keyword>
<dbReference type="Pfam" id="PF01943">
    <property type="entry name" value="Polysacc_synt"/>
    <property type="match status" value="1"/>
</dbReference>
<keyword evidence="5 6" id="KW-0472">Membrane</keyword>
<evidence type="ECO:0000313" key="8">
    <source>
        <dbReference type="Proteomes" id="UP000196368"/>
    </source>
</evidence>